<dbReference type="EMBL" id="JAJMLW010000001">
    <property type="protein sequence ID" value="MCI2241404.1"/>
    <property type="molecule type" value="Genomic_DNA"/>
</dbReference>
<dbReference type="PANTHER" id="PTHR46233">
    <property type="entry name" value="HYDROXYACYLGLUTATHIONE HYDROLASE GLOC"/>
    <property type="match status" value="1"/>
</dbReference>
<dbReference type="SMART" id="SM00849">
    <property type="entry name" value="Lactamase_B"/>
    <property type="match status" value="1"/>
</dbReference>
<gene>
    <name evidence="6" type="ORF">LPT13_03430</name>
</gene>
<evidence type="ECO:0000256" key="2">
    <source>
        <dbReference type="ARBA" id="ARBA00022723"/>
    </source>
</evidence>
<dbReference type="InterPro" id="IPR036866">
    <property type="entry name" value="RibonucZ/Hydroxyglut_hydro"/>
</dbReference>
<dbReference type="InterPro" id="IPR051453">
    <property type="entry name" value="MBL_Glyoxalase_II"/>
</dbReference>
<evidence type="ECO:0000313" key="7">
    <source>
        <dbReference type="Proteomes" id="UP001430755"/>
    </source>
</evidence>
<organism evidence="6 7">
    <name type="scientific">Adlercreutzia faecimuris</name>
    <dbReference type="NCBI Taxonomy" id="2897341"/>
    <lineage>
        <taxon>Bacteria</taxon>
        <taxon>Bacillati</taxon>
        <taxon>Actinomycetota</taxon>
        <taxon>Coriobacteriia</taxon>
        <taxon>Eggerthellales</taxon>
        <taxon>Eggerthellaceae</taxon>
        <taxon>Adlercreutzia</taxon>
    </lineage>
</organism>
<keyword evidence="3" id="KW-0378">Hydrolase</keyword>
<keyword evidence="4" id="KW-0862">Zinc</keyword>
<dbReference type="InterPro" id="IPR001279">
    <property type="entry name" value="Metallo-B-lactamas"/>
</dbReference>
<sequence length="225" mass="23577">MQKRLFEVQGLCADVEYLVMGQLQNNVYVISDGRGTMVVDPSCDVDDILAAVGERAVDAIVLTHAHNDHVGAAAALREATGAPVIASAADADAIEDPRPGAFLDAAPACPVDRRVANGDVVTVGGMAWKVISTPGHTPGSICLFLIPQFGNHGDGLPILVSGDTLFAGTVGRTDFEGGSMDEMRASIKKLAALPDDTAVLPGHNDLTTIGAERRRVFARFGDEEE</sequence>
<evidence type="ECO:0000256" key="3">
    <source>
        <dbReference type="ARBA" id="ARBA00022801"/>
    </source>
</evidence>
<comment type="cofactor">
    <cofactor evidence="1">
        <name>Zn(2+)</name>
        <dbReference type="ChEBI" id="CHEBI:29105"/>
    </cofactor>
</comment>
<evidence type="ECO:0000313" key="6">
    <source>
        <dbReference type="EMBL" id="MCI2241404.1"/>
    </source>
</evidence>
<accession>A0ABS9WF25</accession>
<reference evidence="6" key="1">
    <citation type="submission" date="2021-11" db="EMBL/GenBank/DDBJ databases">
        <title>A Novel Adlercreutzia Species, isolated from a Allomyrina dichotoma larva feces.</title>
        <authorList>
            <person name="Suh M.K."/>
        </authorList>
    </citation>
    <scope>NUCLEOTIDE SEQUENCE</scope>
    <source>
        <strain evidence="6">JBNU-10</strain>
    </source>
</reference>
<feature type="domain" description="Metallo-beta-lactamase" evidence="5">
    <location>
        <begin position="24"/>
        <end position="203"/>
    </location>
</feature>
<dbReference type="Proteomes" id="UP001430755">
    <property type="component" value="Unassembled WGS sequence"/>
</dbReference>
<dbReference type="Pfam" id="PF00753">
    <property type="entry name" value="Lactamase_B"/>
    <property type="match status" value="1"/>
</dbReference>
<dbReference type="RefSeq" id="WP_242163536.1">
    <property type="nucleotide sequence ID" value="NZ_JAJMLW010000001.1"/>
</dbReference>
<keyword evidence="7" id="KW-1185">Reference proteome</keyword>
<evidence type="ECO:0000259" key="5">
    <source>
        <dbReference type="SMART" id="SM00849"/>
    </source>
</evidence>
<comment type="caution">
    <text evidence="6">The sequence shown here is derived from an EMBL/GenBank/DDBJ whole genome shotgun (WGS) entry which is preliminary data.</text>
</comment>
<dbReference type="CDD" id="cd06262">
    <property type="entry name" value="metallo-hydrolase-like_MBL-fold"/>
    <property type="match status" value="1"/>
</dbReference>
<dbReference type="Gene3D" id="3.60.15.10">
    <property type="entry name" value="Ribonuclease Z/Hydroxyacylglutathione hydrolase-like"/>
    <property type="match status" value="1"/>
</dbReference>
<proteinExistence type="predicted"/>
<evidence type="ECO:0000256" key="1">
    <source>
        <dbReference type="ARBA" id="ARBA00001947"/>
    </source>
</evidence>
<keyword evidence="2" id="KW-0479">Metal-binding</keyword>
<evidence type="ECO:0000256" key="4">
    <source>
        <dbReference type="ARBA" id="ARBA00022833"/>
    </source>
</evidence>
<protein>
    <submittedName>
        <fullName evidence="6">MBL fold metallo-hydrolase</fullName>
    </submittedName>
</protein>
<dbReference type="SUPFAM" id="SSF56281">
    <property type="entry name" value="Metallo-hydrolase/oxidoreductase"/>
    <property type="match status" value="1"/>
</dbReference>
<dbReference type="PANTHER" id="PTHR46233:SF3">
    <property type="entry name" value="HYDROXYACYLGLUTATHIONE HYDROLASE GLOC"/>
    <property type="match status" value="1"/>
</dbReference>
<name>A0ABS9WF25_9ACTN</name>